<dbReference type="EMBL" id="VIKR01000001">
    <property type="protein sequence ID" value="TQV76908.1"/>
    <property type="molecule type" value="Genomic_DNA"/>
</dbReference>
<proteinExistence type="predicted"/>
<accession>A0A545TI73</accession>
<name>A0A545TI73_9GAMM</name>
<evidence type="ECO:0000313" key="2">
    <source>
        <dbReference type="Proteomes" id="UP000317839"/>
    </source>
</evidence>
<keyword evidence="2" id="KW-1185">Reference proteome</keyword>
<dbReference type="OrthoDB" id="6198933at2"/>
<evidence type="ECO:0000313" key="1">
    <source>
        <dbReference type="EMBL" id="TQV76908.1"/>
    </source>
</evidence>
<dbReference type="RefSeq" id="WP_142888268.1">
    <property type="nucleotide sequence ID" value="NZ_VIKR01000001.1"/>
</dbReference>
<dbReference type="AlphaFoldDB" id="A0A545TI73"/>
<protein>
    <submittedName>
        <fullName evidence="1">DUF4124 domain-containing protein</fullName>
    </submittedName>
</protein>
<organism evidence="1 2">
    <name type="scientific">Aliikangiella marina</name>
    <dbReference type="NCBI Taxonomy" id="1712262"/>
    <lineage>
        <taxon>Bacteria</taxon>
        <taxon>Pseudomonadati</taxon>
        <taxon>Pseudomonadota</taxon>
        <taxon>Gammaproteobacteria</taxon>
        <taxon>Oceanospirillales</taxon>
        <taxon>Pleioneaceae</taxon>
        <taxon>Aliikangiella</taxon>
    </lineage>
</organism>
<comment type="caution">
    <text evidence="1">The sequence shown here is derived from an EMBL/GenBank/DDBJ whole genome shotgun (WGS) entry which is preliminary data.</text>
</comment>
<reference evidence="1 2" key="1">
    <citation type="submission" date="2019-06" db="EMBL/GenBank/DDBJ databases">
        <title>Draft genome of Aliikangiella marina GYP-15.</title>
        <authorList>
            <person name="Wang G."/>
        </authorList>
    </citation>
    <scope>NUCLEOTIDE SEQUENCE [LARGE SCALE GENOMIC DNA]</scope>
    <source>
        <strain evidence="1 2">GYP-15</strain>
    </source>
</reference>
<dbReference type="Proteomes" id="UP000317839">
    <property type="component" value="Unassembled WGS sequence"/>
</dbReference>
<sequence>MFRKFLLALVLFALIVAGLQIFGGRDFGQMSLAMDKYQSGGSFGDFFADVVTIFKGDKVKESIFPHSRYREMVMYRWKDEFGEVHVSERQPNVENYEVIRLGDMDIQIQESMSEEEIKQILKKND</sequence>
<gene>
    <name evidence="1" type="ORF">FLL45_02850</name>
</gene>